<dbReference type="EMBL" id="JASBWR010000040">
    <property type="protein sequence ID" value="KAJ9104318.1"/>
    <property type="molecule type" value="Genomic_DNA"/>
</dbReference>
<accession>A0ACC2VY26</accession>
<keyword evidence="2" id="KW-1185">Reference proteome</keyword>
<organism evidence="1 2">
    <name type="scientific">Naganishia cerealis</name>
    <dbReference type="NCBI Taxonomy" id="610337"/>
    <lineage>
        <taxon>Eukaryota</taxon>
        <taxon>Fungi</taxon>
        <taxon>Dikarya</taxon>
        <taxon>Basidiomycota</taxon>
        <taxon>Agaricomycotina</taxon>
        <taxon>Tremellomycetes</taxon>
        <taxon>Filobasidiales</taxon>
        <taxon>Filobasidiaceae</taxon>
        <taxon>Naganishia</taxon>
    </lineage>
</organism>
<protein>
    <submittedName>
        <fullName evidence="1">Uncharacterized protein</fullName>
    </submittedName>
</protein>
<reference evidence="1" key="1">
    <citation type="submission" date="2023-04" db="EMBL/GenBank/DDBJ databases">
        <title>Draft Genome sequencing of Naganishia species isolated from polar environments using Oxford Nanopore Technology.</title>
        <authorList>
            <person name="Leo P."/>
            <person name="Venkateswaran K."/>
        </authorList>
    </citation>
    <scope>NUCLEOTIDE SEQUENCE</scope>
    <source>
        <strain evidence="1">MNA-CCFEE 5261</strain>
    </source>
</reference>
<sequence length="137" mass="14945">MFWEEPFRLIGSHGFATDGKLIHIADPRDPSARNTEPADGKPANEAEELIPGFAPILEPTESRDSWGREVDDLTGRLKRPPTENIDEEKEKMDEGFADKLSPLSQEKRSTGEEVCDEGSGMAGIGVIIGKDPVKAGL</sequence>
<comment type="caution">
    <text evidence="1">The sequence shown here is derived from an EMBL/GenBank/DDBJ whole genome shotgun (WGS) entry which is preliminary data.</text>
</comment>
<evidence type="ECO:0000313" key="2">
    <source>
        <dbReference type="Proteomes" id="UP001241377"/>
    </source>
</evidence>
<gene>
    <name evidence="1" type="ORF">QFC19_003958</name>
</gene>
<name>A0ACC2VY26_9TREE</name>
<proteinExistence type="predicted"/>
<dbReference type="Proteomes" id="UP001241377">
    <property type="component" value="Unassembled WGS sequence"/>
</dbReference>
<evidence type="ECO:0000313" key="1">
    <source>
        <dbReference type="EMBL" id="KAJ9104318.1"/>
    </source>
</evidence>